<dbReference type="PIRSF" id="PIRSF000876">
    <property type="entry name" value="RR_chemtxs_CheB"/>
    <property type="match status" value="1"/>
</dbReference>
<name>A0A0Q3WYZ5_9BACI</name>
<dbReference type="Pfam" id="PF01339">
    <property type="entry name" value="CheB_methylest"/>
    <property type="match status" value="1"/>
</dbReference>
<accession>A0A0Q3WYZ5</accession>
<dbReference type="InterPro" id="IPR008248">
    <property type="entry name" value="CheB-like"/>
</dbReference>
<dbReference type="CDD" id="cd16432">
    <property type="entry name" value="CheB_Rec"/>
    <property type="match status" value="1"/>
</dbReference>
<keyword evidence="1 5" id="KW-0963">Cytoplasm</keyword>
<evidence type="ECO:0000256" key="1">
    <source>
        <dbReference type="ARBA" id="ARBA00022490"/>
    </source>
</evidence>
<keyword evidence="5 7" id="KW-0597">Phosphoprotein</keyword>
<evidence type="ECO:0000259" key="9">
    <source>
        <dbReference type="PROSITE" id="PS50122"/>
    </source>
</evidence>
<comment type="domain">
    <text evidence="5">Contains a C-terminal catalytic domain, and an N-terminal region which modulates catalytic activity.</text>
</comment>
<comment type="function">
    <text evidence="5">Involved in chemotaxis. Part of a chemotaxis signal transduction system that modulates chemotaxis in response to various stimuli. Catalyzes the demethylation of specific methylglutamate residues introduced into the chemoreceptors (methyl-accepting chemotaxis proteins or MCP) by CheR. Also mediates the irreversible deamidation of specific glutamine residues to glutamic acid.</text>
</comment>
<evidence type="ECO:0000313" key="11">
    <source>
        <dbReference type="Proteomes" id="UP000051888"/>
    </source>
</evidence>
<evidence type="ECO:0000256" key="5">
    <source>
        <dbReference type="HAMAP-Rule" id="MF_00099"/>
    </source>
</evidence>
<sequence>MERIKVLVVDDSAFMRKLITDILESDQNIEVVGTSRNGLDAIEKVKKLRPNVITLDIEMPIMDGIQALQNIMNDNPTPIIMLSSTTKLGAENTILAMHYGAIDFVTKPSGSISLDLEKVKDDLIQKVKSASKANIQNLRYPSETKQLLVPERPQASFKVEIRRMSKWSQGRNKLICIGISTGGPRALQKLLAGFPENLEAPILIVQHMPAGFTKSLANRLNTLSKIHVKEAEEGEVIQKGTAYIAPGDFHLQVKQLGTNIVVQLNQAPPLNGHRPSVDIMFQSISQLPNYDKIAVIMTGMGSDGAQGLIELKKKGTVKAIAESENSCIVFGMPKAAIATNLVDEVEDLEKISQAIMKYLP</sequence>
<dbReference type="Proteomes" id="UP000051888">
    <property type="component" value="Unassembled WGS sequence"/>
</dbReference>
<feature type="domain" description="CheB-type methylesterase" evidence="9">
    <location>
        <begin position="168"/>
        <end position="360"/>
    </location>
</feature>
<dbReference type="OrthoDB" id="9793421at2"/>
<comment type="catalytic activity">
    <reaction evidence="4 5">
        <text>[protein]-L-glutamate 5-O-methyl ester + H2O = L-glutamyl-[protein] + methanol + H(+)</text>
        <dbReference type="Rhea" id="RHEA:23236"/>
        <dbReference type="Rhea" id="RHEA-COMP:10208"/>
        <dbReference type="Rhea" id="RHEA-COMP:10311"/>
        <dbReference type="ChEBI" id="CHEBI:15377"/>
        <dbReference type="ChEBI" id="CHEBI:15378"/>
        <dbReference type="ChEBI" id="CHEBI:17790"/>
        <dbReference type="ChEBI" id="CHEBI:29973"/>
        <dbReference type="ChEBI" id="CHEBI:82795"/>
        <dbReference type="EC" id="3.1.1.61"/>
    </reaction>
</comment>
<feature type="domain" description="Response regulatory" evidence="8">
    <location>
        <begin position="5"/>
        <end position="122"/>
    </location>
</feature>
<feature type="active site" evidence="5 6">
    <location>
        <position position="303"/>
    </location>
</feature>
<protein>
    <recommendedName>
        <fullName evidence="5">Protein-glutamate methylesterase/protein-glutamine glutaminase</fullName>
        <ecNumber evidence="5">3.1.1.61</ecNumber>
        <ecNumber evidence="5">3.5.1.44</ecNumber>
    </recommendedName>
</protein>
<dbReference type="PANTHER" id="PTHR42872">
    <property type="entry name" value="PROTEIN-GLUTAMATE METHYLESTERASE/PROTEIN-GLUTAMINE GLUTAMINASE"/>
    <property type="match status" value="1"/>
</dbReference>
<dbReference type="InterPro" id="IPR000673">
    <property type="entry name" value="Sig_transdc_resp-reg_Me-estase"/>
</dbReference>
<dbReference type="NCBIfam" id="NF001965">
    <property type="entry name" value="PRK00742.1"/>
    <property type="match status" value="1"/>
</dbReference>
<feature type="active site" evidence="5 6">
    <location>
        <position position="207"/>
    </location>
</feature>
<comment type="caution">
    <text evidence="10">The sequence shown here is derived from an EMBL/GenBank/DDBJ whole genome shotgun (WGS) entry which is preliminary data.</text>
</comment>
<keyword evidence="2 5" id="KW-0145">Chemotaxis</keyword>
<evidence type="ECO:0000313" key="10">
    <source>
        <dbReference type="EMBL" id="KQL54615.1"/>
    </source>
</evidence>
<evidence type="ECO:0000259" key="8">
    <source>
        <dbReference type="PROSITE" id="PS50110"/>
    </source>
</evidence>
<feature type="modified residue" description="4-aspartylphosphate" evidence="5 7">
    <location>
        <position position="56"/>
    </location>
</feature>
<dbReference type="InterPro" id="IPR011006">
    <property type="entry name" value="CheY-like_superfamily"/>
</dbReference>
<dbReference type="GO" id="GO:0005737">
    <property type="term" value="C:cytoplasm"/>
    <property type="evidence" value="ECO:0007669"/>
    <property type="project" value="UniProtKB-SubCell"/>
</dbReference>
<keyword evidence="11" id="KW-1185">Reference proteome</keyword>
<dbReference type="AlphaFoldDB" id="A0A0Q3WYZ5"/>
<reference evidence="10 11" key="1">
    <citation type="submission" date="2015-09" db="EMBL/GenBank/DDBJ databases">
        <title>Genome sequencing project for genomic taxonomy and phylogenomics of Bacillus-like bacteria.</title>
        <authorList>
            <person name="Liu B."/>
            <person name="Wang J."/>
            <person name="Zhu Y."/>
            <person name="Liu G."/>
            <person name="Chen Q."/>
            <person name="Chen Z."/>
            <person name="Lan J."/>
            <person name="Che J."/>
            <person name="Ge C."/>
            <person name="Shi H."/>
            <person name="Pan Z."/>
            <person name="Liu X."/>
        </authorList>
    </citation>
    <scope>NUCLEOTIDE SEQUENCE [LARGE SCALE GENOMIC DNA]</scope>
    <source>
        <strain evidence="10 11">LMG 18435</strain>
    </source>
</reference>
<dbReference type="STRING" id="157838.AN964_14650"/>
<dbReference type="NCBIfam" id="NF009206">
    <property type="entry name" value="PRK12555.1"/>
    <property type="match status" value="1"/>
</dbReference>
<dbReference type="HAMAP" id="MF_00099">
    <property type="entry name" value="CheB_chemtxs"/>
    <property type="match status" value="1"/>
</dbReference>
<dbReference type="InterPro" id="IPR035909">
    <property type="entry name" value="CheB_C"/>
</dbReference>
<evidence type="ECO:0000256" key="2">
    <source>
        <dbReference type="ARBA" id="ARBA00022500"/>
    </source>
</evidence>
<dbReference type="EMBL" id="LJJC01000004">
    <property type="protein sequence ID" value="KQL54615.1"/>
    <property type="molecule type" value="Genomic_DNA"/>
</dbReference>
<comment type="subcellular location">
    <subcellularLocation>
        <location evidence="5">Cytoplasm</location>
    </subcellularLocation>
</comment>
<evidence type="ECO:0000256" key="7">
    <source>
        <dbReference type="PROSITE-ProRule" id="PRU00169"/>
    </source>
</evidence>
<evidence type="ECO:0000256" key="3">
    <source>
        <dbReference type="ARBA" id="ARBA00022801"/>
    </source>
</evidence>
<dbReference type="RefSeq" id="WP_055740393.1">
    <property type="nucleotide sequence ID" value="NZ_JAAIWL010000003.1"/>
</dbReference>
<dbReference type="EC" id="3.1.1.61" evidence="5"/>
<dbReference type="CDD" id="cd17541">
    <property type="entry name" value="REC_CheB-like"/>
    <property type="match status" value="1"/>
</dbReference>
<comment type="catalytic activity">
    <reaction evidence="5">
        <text>L-glutaminyl-[protein] + H2O = L-glutamyl-[protein] + NH4(+)</text>
        <dbReference type="Rhea" id="RHEA:16441"/>
        <dbReference type="Rhea" id="RHEA-COMP:10207"/>
        <dbReference type="Rhea" id="RHEA-COMP:10208"/>
        <dbReference type="ChEBI" id="CHEBI:15377"/>
        <dbReference type="ChEBI" id="CHEBI:28938"/>
        <dbReference type="ChEBI" id="CHEBI:29973"/>
        <dbReference type="ChEBI" id="CHEBI:30011"/>
        <dbReference type="EC" id="3.5.1.44"/>
    </reaction>
</comment>
<dbReference type="Gene3D" id="3.40.50.180">
    <property type="entry name" value="Methylesterase CheB, C-terminal domain"/>
    <property type="match status" value="1"/>
</dbReference>
<dbReference type="PROSITE" id="PS50122">
    <property type="entry name" value="CHEB"/>
    <property type="match status" value="1"/>
</dbReference>
<evidence type="ECO:0000256" key="4">
    <source>
        <dbReference type="ARBA" id="ARBA00048267"/>
    </source>
</evidence>
<feature type="active site" evidence="5 6">
    <location>
        <position position="180"/>
    </location>
</feature>
<dbReference type="GO" id="GO:0008984">
    <property type="term" value="F:protein-glutamate methylesterase activity"/>
    <property type="evidence" value="ECO:0007669"/>
    <property type="project" value="UniProtKB-UniRule"/>
</dbReference>
<dbReference type="PATRIC" id="fig|157838.3.peg.3256"/>
<dbReference type="SUPFAM" id="SSF52172">
    <property type="entry name" value="CheY-like"/>
    <property type="match status" value="1"/>
</dbReference>
<dbReference type="PROSITE" id="PS50110">
    <property type="entry name" value="RESPONSE_REGULATORY"/>
    <property type="match status" value="1"/>
</dbReference>
<dbReference type="Pfam" id="PF00072">
    <property type="entry name" value="Response_reg"/>
    <property type="match status" value="1"/>
</dbReference>
<dbReference type="PANTHER" id="PTHR42872:SF6">
    <property type="entry name" value="PROTEIN-GLUTAMATE METHYLESTERASE_PROTEIN-GLUTAMINE GLUTAMINASE"/>
    <property type="match status" value="1"/>
</dbReference>
<dbReference type="GO" id="GO:0050568">
    <property type="term" value="F:protein-glutamine glutaminase activity"/>
    <property type="evidence" value="ECO:0007669"/>
    <property type="project" value="UniProtKB-UniRule"/>
</dbReference>
<proteinExistence type="inferred from homology"/>
<organism evidence="10 11">
    <name type="scientific">Heyndrickxia shackletonii</name>
    <dbReference type="NCBI Taxonomy" id="157838"/>
    <lineage>
        <taxon>Bacteria</taxon>
        <taxon>Bacillati</taxon>
        <taxon>Bacillota</taxon>
        <taxon>Bacilli</taxon>
        <taxon>Bacillales</taxon>
        <taxon>Bacillaceae</taxon>
        <taxon>Heyndrickxia</taxon>
    </lineage>
</organism>
<comment type="PTM">
    <text evidence="5">Phosphorylated by CheA. Phosphorylation of the N-terminal regulatory domain activates the methylesterase activity.</text>
</comment>
<dbReference type="GO" id="GO:0006935">
    <property type="term" value="P:chemotaxis"/>
    <property type="evidence" value="ECO:0007669"/>
    <property type="project" value="UniProtKB-UniRule"/>
</dbReference>
<dbReference type="Gene3D" id="3.40.50.2300">
    <property type="match status" value="1"/>
</dbReference>
<comment type="similarity">
    <text evidence="5">Belongs to the CheB family.</text>
</comment>
<gene>
    <name evidence="5" type="primary">cheB</name>
    <name evidence="10" type="ORF">AN964_14650</name>
</gene>
<evidence type="ECO:0000256" key="6">
    <source>
        <dbReference type="PROSITE-ProRule" id="PRU00050"/>
    </source>
</evidence>
<dbReference type="SUPFAM" id="SSF52738">
    <property type="entry name" value="Methylesterase CheB, C-terminal domain"/>
    <property type="match status" value="1"/>
</dbReference>
<keyword evidence="3 5" id="KW-0378">Hydrolase</keyword>
<dbReference type="EC" id="3.5.1.44" evidence="5"/>
<dbReference type="InterPro" id="IPR001789">
    <property type="entry name" value="Sig_transdc_resp-reg_receiver"/>
</dbReference>
<dbReference type="SMART" id="SM00448">
    <property type="entry name" value="REC"/>
    <property type="match status" value="1"/>
</dbReference>
<dbReference type="GO" id="GO:0000156">
    <property type="term" value="F:phosphorelay response regulator activity"/>
    <property type="evidence" value="ECO:0007669"/>
    <property type="project" value="InterPro"/>
</dbReference>